<evidence type="ECO:0000313" key="2">
    <source>
        <dbReference type="Proteomes" id="UP000193900"/>
    </source>
</evidence>
<dbReference type="RefSeq" id="WP_085879049.1">
    <property type="nucleotide sequence ID" value="NZ_FWFZ01000009.1"/>
</dbReference>
<dbReference type="AlphaFoldDB" id="A0A1Y5T2D8"/>
<proteinExistence type="predicted"/>
<sequence length="65" mass="6847">MTGTPLQPTQALRNPADIASAYLEQARPVAEAKFGVDAVRDIPLLVVQVAALMAQLNTTQSSEAP</sequence>
<accession>A0A1Y5T2D8</accession>
<organism evidence="1 2">
    <name type="scientific">Roseisalinus antarcticus</name>
    <dbReference type="NCBI Taxonomy" id="254357"/>
    <lineage>
        <taxon>Bacteria</taxon>
        <taxon>Pseudomonadati</taxon>
        <taxon>Pseudomonadota</taxon>
        <taxon>Alphaproteobacteria</taxon>
        <taxon>Rhodobacterales</taxon>
        <taxon>Roseobacteraceae</taxon>
        <taxon>Roseisalinus</taxon>
    </lineage>
</organism>
<evidence type="ECO:0000313" key="1">
    <source>
        <dbReference type="EMBL" id="SLN50560.1"/>
    </source>
</evidence>
<dbReference type="EMBL" id="FWFZ01000009">
    <property type="protein sequence ID" value="SLN50560.1"/>
    <property type="molecule type" value="Genomic_DNA"/>
</dbReference>
<protein>
    <submittedName>
        <fullName evidence="1">Uncharacterized protein</fullName>
    </submittedName>
</protein>
<keyword evidence="2" id="KW-1185">Reference proteome</keyword>
<dbReference type="OrthoDB" id="7876800at2"/>
<dbReference type="Proteomes" id="UP000193900">
    <property type="component" value="Unassembled WGS sequence"/>
</dbReference>
<gene>
    <name evidence="1" type="ORF">ROA7023_02191</name>
</gene>
<reference evidence="1 2" key="1">
    <citation type="submission" date="2017-03" db="EMBL/GenBank/DDBJ databases">
        <authorList>
            <person name="Afonso C.L."/>
            <person name="Miller P.J."/>
            <person name="Scott M.A."/>
            <person name="Spackman E."/>
            <person name="Goraichik I."/>
            <person name="Dimitrov K.M."/>
            <person name="Suarez D.L."/>
            <person name="Swayne D.E."/>
        </authorList>
    </citation>
    <scope>NUCLEOTIDE SEQUENCE [LARGE SCALE GENOMIC DNA]</scope>
    <source>
        <strain evidence="1 2">CECT 7023</strain>
    </source>
</reference>
<name>A0A1Y5T2D8_9RHOB</name>